<sequence>MEDFYGSNWAKTSADKYLSPSDCTVEYANEKKLQQDHPCVIRLIREEYLRQPASKELPYQLDHPEKVDSSDGQAKDIRNILKNKTNGFFVESGGFDGEFLSNTLFMERYLDWSGLLIEADKKSFAKLFARNRKAFSLPNCISIKPYPIQVFFNGKDNAGGSILETVETINATRINIINNNQNTNASVYTVQCFPLYSILLAVGRTHVDYFGLDVEGAEYKILETIPWHKVNIKTMTVEWNHIPEGEPALTRLMESNNFRKSHMISLNYSLEVVYVHESLNNNVTIK</sequence>
<dbReference type="GO" id="GO:0005886">
    <property type="term" value="C:plasma membrane"/>
    <property type="evidence" value="ECO:0007669"/>
    <property type="project" value="TreeGrafter"/>
</dbReference>
<reference evidence="2" key="1">
    <citation type="submission" date="2021-11" db="EMBL/GenBank/DDBJ databases">
        <authorList>
            <person name="Schell T."/>
        </authorList>
    </citation>
    <scope>NUCLEOTIDE SEQUENCE</scope>
    <source>
        <strain evidence="2">M5</strain>
    </source>
</reference>
<protein>
    <recommendedName>
        <fullName evidence="1">Methyltransferase FkbM domain-containing protein</fullName>
    </recommendedName>
</protein>
<evidence type="ECO:0000259" key="1">
    <source>
        <dbReference type="Pfam" id="PF05050"/>
    </source>
</evidence>
<dbReference type="InterPro" id="IPR053202">
    <property type="entry name" value="EGF_Rcpt_Signaling_Reg"/>
</dbReference>
<evidence type="ECO:0000313" key="2">
    <source>
        <dbReference type="EMBL" id="CAH0110638.1"/>
    </source>
</evidence>
<dbReference type="Pfam" id="PF05050">
    <property type="entry name" value="Methyltransf_21"/>
    <property type="match status" value="1"/>
</dbReference>
<dbReference type="GO" id="GO:0005789">
    <property type="term" value="C:endoplasmic reticulum membrane"/>
    <property type="evidence" value="ECO:0007669"/>
    <property type="project" value="TreeGrafter"/>
</dbReference>
<feature type="domain" description="Methyltransferase FkbM" evidence="1">
    <location>
        <begin position="96"/>
        <end position="259"/>
    </location>
</feature>
<dbReference type="OrthoDB" id="6361018at2759"/>
<dbReference type="InterPro" id="IPR029063">
    <property type="entry name" value="SAM-dependent_MTases_sf"/>
</dbReference>
<organism evidence="2 3">
    <name type="scientific">Daphnia galeata</name>
    <dbReference type="NCBI Taxonomy" id="27404"/>
    <lineage>
        <taxon>Eukaryota</taxon>
        <taxon>Metazoa</taxon>
        <taxon>Ecdysozoa</taxon>
        <taxon>Arthropoda</taxon>
        <taxon>Crustacea</taxon>
        <taxon>Branchiopoda</taxon>
        <taxon>Diplostraca</taxon>
        <taxon>Cladocera</taxon>
        <taxon>Anomopoda</taxon>
        <taxon>Daphniidae</taxon>
        <taxon>Daphnia</taxon>
    </lineage>
</organism>
<name>A0A8J2RXG6_9CRUS</name>
<dbReference type="SUPFAM" id="SSF53335">
    <property type="entry name" value="S-adenosyl-L-methionine-dependent methyltransferases"/>
    <property type="match status" value="1"/>
</dbReference>
<accession>A0A8J2RXG6</accession>
<dbReference type="Gene3D" id="3.40.50.150">
    <property type="entry name" value="Vaccinia Virus protein VP39"/>
    <property type="match status" value="1"/>
</dbReference>
<dbReference type="GO" id="GO:0031902">
    <property type="term" value="C:late endosome membrane"/>
    <property type="evidence" value="ECO:0007669"/>
    <property type="project" value="TreeGrafter"/>
</dbReference>
<keyword evidence="3" id="KW-1185">Reference proteome</keyword>
<dbReference type="PANTHER" id="PTHR34009:SF2">
    <property type="entry name" value="PROTEIN STAR"/>
    <property type="match status" value="1"/>
</dbReference>
<dbReference type="PANTHER" id="PTHR34009">
    <property type="entry name" value="PROTEIN STAR"/>
    <property type="match status" value="1"/>
</dbReference>
<dbReference type="GO" id="GO:0005794">
    <property type="term" value="C:Golgi apparatus"/>
    <property type="evidence" value="ECO:0007669"/>
    <property type="project" value="TreeGrafter"/>
</dbReference>
<dbReference type="Proteomes" id="UP000789390">
    <property type="component" value="Unassembled WGS sequence"/>
</dbReference>
<gene>
    <name evidence="2" type="ORF">DGAL_LOCUS14229</name>
</gene>
<evidence type="ECO:0000313" key="3">
    <source>
        <dbReference type="Proteomes" id="UP000789390"/>
    </source>
</evidence>
<dbReference type="EMBL" id="CAKKLH010000304">
    <property type="protein sequence ID" value="CAH0110638.1"/>
    <property type="molecule type" value="Genomic_DNA"/>
</dbReference>
<dbReference type="GO" id="GO:0006888">
    <property type="term" value="P:endoplasmic reticulum to Golgi vesicle-mediated transport"/>
    <property type="evidence" value="ECO:0007669"/>
    <property type="project" value="TreeGrafter"/>
</dbReference>
<comment type="caution">
    <text evidence="2">The sequence shown here is derived from an EMBL/GenBank/DDBJ whole genome shotgun (WGS) entry which is preliminary data.</text>
</comment>
<dbReference type="AlphaFoldDB" id="A0A8J2RXG6"/>
<dbReference type="InterPro" id="IPR006342">
    <property type="entry name" value="FkbM_mtfrase"/>
</dbReference>
<proteinExistence type="predicted"/>
<dbReference type="GO" id="GO:0016197">
    <property type="term" value="P:endosomal transport"/>
    <property type="evidence" value="ECO:0007669"/>
    <property type="project" value="TreeGrafter"/>
</dbReference>